<dbReference type="Pfam" id="PF13499">
    <property type="entry name" value="EF-hand_7"/>
    <property type="match status" value="1"/>
</dbReference>
<dbReference type="SMART" id="SM00054">
    <property type="entry name" value="EFh"/>
    <property type="match status" value="2"/>
</dbReference>
<reference evidence="5 6" key="1">
    <citation type="submission" date="2024-04" db="EMBL/GenBank/DDBJ databases">
        <authorList>
            <person name="Fracassetti M."/>
        </authorList>
    </citation>
    <scope>NUCLEOTIDE SEQUENCE [LARGE SCALE GENOMIC DNA]</scope>
</reference>
<dbReference type="InterPro" id="IPR011992">
    <property type="entry name" value="EF-hand-dom_pair"/>
</dbReference>
<keyword evidence="1" id="KW-0677">Repeat</keyword>
<feature type="compositionally biased region" description="Basic and acidic residues" evidence="3">
    <location>
        <begin position="29"/>
        <end position="50"/>
    </location>
</feature>
<evidence type="ECO:0000256" key="3">
    <source>
        <dbReference type="SAM" id="MobiDB-lite"/>
    </source>
</evidence>
<dbReference type="PROSITE" id="PS00018">
    <property type="entry name" value="EF_HAND_1"/>
    <property type="match status" value="2"/>
</dbReference>
<feature type="domain" description="EF-hand" evidence="4">
    <location>
        <begin position="153"/>
        <end position="188"/>
    </location>
</feature>
<dbReference type="PANTHER" id="PTHR23050">
    <property type="entry name" value="CALCIUM BINDING PROTEIN"/>
    <property type="match status" value="1"/>
</dbReference>
<keyword evidence="2" id="KW-0106">Calcium</keyword>
<keyword evidence="6" id="KW-1185">Reference proteome</keyword>
<gene>
    <name evidence="5" type="ORF">LTRI10_LOCUS26441</name>
</gene>
<sequence length="188" mass="20721">MTIGISSITGVCSRLVGDILQNMVASSRRHNEEQKDAPGEQKQTRTGHDHEEDEVMMRALTAVFGMANNGKIDKVKAREVVENLGLVAGEEEEGEGDEEGGEVGVEEVLSDVYCSSLLRDAFRIFDQDGNGYIEPDELKRVLHCLGLDRGSSWDLSDFNAMLKCVDLNSDGKVDFNEFQLMMMVPSSS</sequence>
<dbReference type="Gene3D" id="1.10.238.10">
    <property type="entry name" value="EF-hand"/>
    <property type="match status" value="1"/>
</dbReference>
<evidence type="ECO:0000313" key="6">
    <source>
        <dbReference type="Proteomes" id="UP001497516"/>
    </source>
</evidence>
<dbReference type="GO" id="GO:0005509">
    <property type="term" value="F:calcium ion binding"/>
    <property type="evidence" value="ECO:0007669"/>
    <property type="project" value="InterPro"/>
</dbReference>
<accession>A0AAV2EH66</accession>
<protein>
    <recommendedName>
        <fullName evidence="4">EF-hand domain-containing protein</fullName>
    </recommendedName>
</protein>
<feature type="domain" description="EF-hand" evidence="4">
    <location>
        <begin position="113"/>
        <end position="148"/>
    </location>
</feature>
<organism evidence="5 6">
    <name type="scientific">Linum trigynum</name>
    <dbReference type="NCBI Taxonomy" id="586398"/>
    <lineage>
        <taxon>Eukaryota</taxon>
        <taxon>Viridiplantae</taxon>
        <taxon>Streptophyta</taxon>
        <taxon>Embryophyta</taxon>
        <taxon>Tracheophyta</taxon>
        <taxon>Spermatophyta</taxon>
        <taxon>Magnoliopsida</taxon>
        <taxon>eudicotyledons</taxon>
        <taxon>Gunneridae</taxon>
        <taxon>Pentapetalae</taxon>
        <taxon>rosids</taxon>
        <taxon>fabids</taxon>
        <taxon>Malpighiales</taxon>
        <taxon>Linaceae</taxon>
        <taxon>Linum</taxon>
    </lineage>
</organism>
<feature type="region of interest" description="Disordered" evidence="3">
    <location>
        <begin position="27"/>
        <end position="52"/>
    </location>
</feature>
<dbReference type="EMBL" id="OZ034817">
    <property type="protein sequence ID" value="CAL1385290.1"/>
    <property type="molecule type" value="Genomic_DNA"/>
</dbReference>
<evidence type="ECO:0000259" key="4">
    <source>
        <dbReference type="PROSITE" id="PS50222"/>
    </source>
</evidence>
<dbReference type="FunFam" id="1.10.238.10:FF:000003">
    <property type="entry name" value="Calmodulin A"/>
    <property type="match status" value="1"/>
</dbReference>
<dbReference type="Proteomes" id="UP001497516">
    <property type="component" value="Chromosome 4"/>
</dbReference>
<dbReference type="InterPro" id="IPR018247">
    <property type="entry name" value="EF_Hand_1_Ca_BS"/>
</dbReference>
<dbReference type="PROSITE" id="PS50222">
    <property type="entry name" value="EF_HAND_2"/>
    <property type="match status" value="2"/>
</dbReference>
<dbReference type="CDD" id="cd00051">
    <property type="entry name" value="EFh"/>
    <property type="match status" value="1"/>
</dbReference>
<dbReference type="InterPro" id="IPR050145">
    <property type="entry name" value="Centrin_CML-like"/>
</dbReference>
<evidence type="ECO:0000313" key="5">
    <source>
        <dbReference type="EMBL" id="CAL1385290.1"/>
    </source>
</evidence>
<evidence type="ECO:0000256" key="2">
    <source>
        <dbReference type="ARBA" id="ARBA00022837"/>
    </source>
</evidence>
<dbReference type="SUPFAM" id="SSF47473">
    <property type="entry name" value="EF-hand"/>
    <property type="match status" value="1"/>
</dbReference>
<name>A0AAV2EH66_9ROSI</name>
<dbReference type="InterPro" id="IPR002048">
    <property type="entry name" value="EF_hand_dom"/>
</dbReference>
<evidence type="ECO:0000256" key="1">
    <source>
        <dbReference type="ARBA" id="ARBA00022737"/>
    </source>
</evidence>
<dbReference type="AlphaFoldDB" id="A0AAV2EH66"/>
<proteinExistence type="predicted"/>